<protein>
    <recommendedName>
        <fullName evidence="4">Histidine phosphatase family protein</fullName>
    </recommendedName>
</protein>
<comment type="caution">
    <text evidence="2">The sequence shown here is derived from an EMBL/GenBank/DDBJ whole genome shotgun (WGS) entry which is preliminary data.</text>
</comment>
<evidence type="ECO:0000313" key="3">
    <source>
        <dbReference type="Proteomes" id="UP001596523"/>
    </source>
</evidence>
<feature type="region of interest" description="Disordered" evidence="1">
    <location>
        <begin position="19"/>
        <end position="81"/>
    </location>
</feature>
<proteinExistence type="predicted"/>
<name>A0ABW2JM44_9ACTN</name>
<reference evidence="3" key="1">
    <citation type="journal article" date="2019" name="Int. J. Syst. Evol. Microbiol.">
        <title>The Global Catalogue of Microorganisms (GCM) 10K type strain sequencing project: providing services to taxonomists for standard genome sequencing and annotation.</title>
        <authorList>
            <consortium name="The Broad Institute Genomics Platform"/>
            <consortium name="The Broad Institute Genome Sequencing Center for Infectious Disease"/>
            <person name="Wu L."/>
            <person name="Ma J."/>
        </authorList>
    </citation>
    <scope>NUCLEOTIDE SEQUENCE [LARGE SCALE GENOMIC DNA]</scope>
    <source>
        <strain evidence="3">SYNS20</strain>
    </source>
</reference>
<keyword evidence="3" id="KW-1185">Reference proteome</keyword>
<dbReference type="EMBL" id="JBHTCF010000008">
    <property type="protein sequence ID" value="MFC7306526.1"/>
    <property type="molecule type" value="Genomic_DNA"/>
</dbReference>
<sequence>MRLVPKPVGDLTVMVIRHGEKPDAEHPGVDERLNPDKKSLTARGWDRARKLPGLFAPADDGGGGSDGENGSDGEGTDDRTLPLPAAVYAAGRGPAGGARRLAQTVTPLAEQLGLPVRTDCGKTQERALAEAVLAGAASPVLICWQHSHIPSLVRALGARDAGPAAPPRRWPSDRFDLVWLFRYDAGTGRWTFRQADQGLLEGDR</sequence>
<evidence type="ECO:0000313" key="2">
    <source>
        <dbReference type="EMBL" id="MFC7306526.1"/>
    </source>
</evidence>
<organism evidence="2 3">
    <name type="scientific">Streptomyces monticola</name>
    <dbReference type="NCBI Taxonomy" id="2666263"/>
    <lineage>
        <taxon>Bacteria</taxon>
        <taxon>Bacillati</taxon>
        <taxon>Actinomycetota</taxon>
        <taxon>Actinomycetes</taxon>
        <taxon>Kitasatosporales</taxon>
        <taxon>Streptomycetaceae</taxon>
        <taxon>Streptomyces</taxon>
    </lineage>
</organism>
<evidence type="ECO:0000256" key="1">
    <source>
        <dbReference type="SAM" id="MobiDB-lite"/>
    </source>
</evidence>
<gene>
    <name evidence="2" type="ORF">ACFQVC_20150</name>
</gene>
<feature type="compositionally biased region" description="Basic and acidic residues" evidence="1">
    <location>
        <begin position="19"/>
        <end position="49"/>
    </location>
</feature>
<evidence type="ECO:0008006" key="4">
    <source>
        <dbReference type="Google" id="ProtNLM"/>
    </source>
</evidence>
<dbReference type="RefSeq" id="WP_381831902.1">
    <property type="nucleotide sequence ID" value="NZ_JBHTCF010000008.1"/>
</dbReference>
<accession>A0ABW2JM44</accession>
<dbReference type="Proteomes" id="UP001596523">
    <property type="component" value="Unassembled WGS sequence"/>
</dbReference>